<sequence length="216" mass="24436">MGYLSNYFLILFSLILISTNIIAAEYQCLGSSVRFSNGGVATKFELNGKLHIVLTDNIPSSNNFTVDGTEYFVFEEHFVDDSYYWVGFTRTHNLVKSGLFTGKYDKNPLIKGDFVKLFSFSKQIYVISEDSKSGKTIVSVVNNDFSGIKSIFETDGRPTDTFLDTKTRALSEQGYSFYQVISGYPNWAVAITPDSKVHPMHCHKYESKDIKPLIEF</sequence>
<accession>A0A9W4W1D9</accession>
<comment type="caution">
    <text evidence="1">The sequence shown here is derived from an EMBL/GenBank/DDBJ whole genome shotgun (WGS) entry which is preliminary data.</text>
</comment>
<evidence type="ECO:0000313" key="1">
    <source>
        <dbReference type="EMBL" id="CAH9062310.1"/>
    </source>
</evidence>
<organism evidence="1 2">
    <name type="scientific">Pseudoalteromonas holothuriae</name>
    <dbReference type="NCBI Taxonomy" id="2963714"/>
    <lineage>
        <taxon>Bacteria</taxon>
        <taxon>Pseudomonadati</taxon>
        <taxon>Pseudomonadota</taxon>
        <taxon>Gammaproteobacteria</taxon>
        <taxon>Alteromonadales</taxon>
        <taxon>Pseudoalteromonadaceae</taxon>
        <taxon>Pseudoalteromonas</taxon>
    </lineage>
</organism>
<gene>
    <name evidence="1" type="ORF">PSECIP111854_02985</name>
</gene>
<dbReference type="RefSeq" id="WP_261626735.1">
    <property type="nucleotide sequence ID" value="NZ_CAMAPC010000013.1"/>
</dbReference>
<name>A0A9W4W1D9_9GAMM</name>
<keyword evidence="2" id="KW-1185">Reference proteome</keyword>
<dbReference type="AlphaFoldDB" id="A0A9W4W1D9"/>
<evidence type="ECO:0000313" key="2">
    <source>
        <dbReference type="Proteomes" id="UP001152467"/>
    </source>
</evidence>
<dbReference type="Proteomes" id="UP001152467">
    <property type="component" value="Unassembled WGS sequence"/>
</dbReference>
<dbReference type="EMBL" id="CAMAPC010000013">
    <property type="protein sequence ID" value="CAH9062310.1"/>
    <property type="molecule type" value="Genomic_DNA"/>
</dbReference>
<proteinExistence type="predicted"/>
<protein>
    <submittedName>
        <fullName evidence="1">Uncharacterized protein</fullName>
    </submittedName>
</protein>
<reference evidence="1" key="1">
    <citation type="submission" date="2022-07" db="EMBL/GenBank/DDBJ databases">
        <authorList>
            <person name="Criscuolo A."/>
        </authorList>
    </citation>
    <scope>NUCLEOTIDE SEQUENCE</scope>
    <source>
        <strain evidence="1">CIP111854</strain>
    </source>
</reference>